<dbReference type="OrthoDB" id="15218at2"/>
<dbReference type="NCBIfam" id="NF003425">
    <property type="entry name" value="PRK04897.1"/>
    <property type="match status" value="1"/>
</dbReference>
<dbReference type="InterPro" id="IPR022919">
    <property type="entry name" value="Pept_M48_protease_HtpX"/>
</dbReference>
<keyword evidence="10 12" id="KW-0482">Metalloprotease</keyword>
<evidence type="ECO:0000313" key="14">
    <source>
        <dbReference type="EMBL" id="ERG65793.1"/>
    </source>
</evidence>
<evidence type="ECO:0000256" key="1">
    <source>
        <dbReference type="ARBA" id="ARBA00004651"/>
    </source>
</evidence>
<feature type="transmembrane region" description="Helical" evidence="12">
    <location>
        <begin position="12"/>
        <end position="35"/>
    </location>
</feature>
<accession>U1LEV1</accession>
<evidence type="ECO:0000256" key="7">
    <source>
        <dbReference type="ARBA" id="ARBA00022801"/>
    </source>
</evidence>
<keyword evidence="4 12" id="KW-0645">Protease</keyword>
<feature type="binding site" evidence="12">
    <location>
        <position position="223"/>
    </location>
    <ligand>
        <name>Zn(2+)</name>
        <dbReference type="ChEBI" id="CHEBI:29105"/>
        <note>catalytic</note>
    </ligand>
</feature>
<evidence type="ECO:0000256" key="3">
    <source>
        <dbReference type="ARBA" id="ARBA00022475"/>
    </source>
</evidence>
<feature type="transmembrane region" description="Helical" evidence="12">
    <location>
        <begin position="41"/>
        <end position="60"/>
    </location>
</feature>
<keyword evidence="3 12" id="KW-1003">Cell membrane</keyword>
<feature type="binding site" evidence="12">
    <location>
        <position position="145"/>
    </location>
    <ligand>
        <name>Zn(2+)</name>
        <dbReference type="ChEBI" id="CHEBI:29105"/>
        <note>catalytic</note>
    </ligand>
</feature>
<evidence type="ECO:0000256" key="6">
    <source>
        <dbReference type="ARBA" id="ARBA00022723"/>
    </source>
</evidence>
<protein>
    <recommendedName>
        <fullName evidence="12">Protease HtpX homolog</fullName>
        <ecNumber evidence="12">3.4.24.-</ecNumber>
    </recommendedName>
</protein>
<keyword evidence="6 12" id="KW-0479">Metal-binding</keyword>
<keyword evidence="8 12" id="KW-0862">Zinc</keyword>
<evidence type="ECO:0000256" key="12">
    <source>
        <dbReference type="HAMAP-Rule" id="MF_00188"/>
    </source>
</evidence>
<comment type="similarity">
    <text evidence="2 12">Belongs to the peptidase M48B family.</text>
</comment>
<feature type="domain" description="Peptidase M48" evidence="13">
    <location>
        <begin position="86"/>
        <end position="293"/>
    </location>
</feature>
<dbReference type="GO" id="GO:0008270">
    <property type="term" value="F:zinc ion binding"/>
    <property type="evidence" value="ECO:0007669"/>
    <property type="project" value="UniProtKB-UniRule"/>
</dbReference>
<evidence type="ECO:0000256" key="11">
    <source>
        <dbReference type="ARBA" id="ARBA00023136"/>
    </source>
</evidence>
<comment type="cofactor">
    <cofactor evidence="12">
        <name>Zn(2+)</name>
        <dbReference type="ChEBI" id="CHEBI:29105"/>
    </cofactor>
    <text evidence="12">Binds 1 zinc ion per subunit.</text>
</comment>
<feature type="transmembrane region" description="Helical" evidence="12">
    <location>
        <begin position="195"/>
        <end position="218"/>
    </location>
</feature>
<keyword evidence="14" id="KW-0346">Stress response</keyword>
<gene>
    <name evidence="12" type="primary">htpX</name>
    <name evidence="14" type="ORF">M467_00795</name>
</gene>
<name>U1LEV1_9BACL</name>
<dbReference type="InterPro" id="IPR050083">
    <property type="entry name" value="HtpX_protease"/>
</dbReference>
<evidence type="ECO:0000256" key="5">
    <source>
        <dbReference type="ARBA" id="ARBA00022692"/>
    </source>
</evidence>
<feature type="binding site" evidence="12">
    <location>
        <position position="149"/>
    </location>
    <ligand>
        <name>Zn(2+)</name>
        <dbReference type="ChEBI" id="CHEBI:29105"/>
        <note>catalytic</note>
    </ligand>
</feature>
<dbReference type="EMBL" id="ATCL01000022">
    <property type="protein sequence ID" value="ERG65793.1"/>
    <property type="molecule type" value="Genomic_DNA"/>
</dbReference>
<keyword evidence="15" id="KW-1185">Reference proteome</keyword>
<keyword evidence="7 12" id="KW-0378">Hydrolase</keyword>
<dbReference type="Pfam" id="PF01435">
    <property type="entry name" value="Peptidase_M48"/>
    <property type="match status" value="1"/>
</dbReference>
<dbReference type="PANTHER" id="PTHR43221">
    <property type="entry name" value="PROTEASE HTPX"/>
    <property type="match status" value="1"/>
</dbReference>
<evidence type="ECO:0000256" key="4">
    <source>
        <dbReference type="ARBA" id="ARBA00022670"/>
    </source>
</evidence>
<keyword evidence="5 12" id="KW-0812">Transmembrane</keyword>
<dbReference type="eggNOG" id="COG0501">
    <property type="taxonomic scope" value="Bacteria"/>
</dbReference>
<dbReference type="GO" id="GO:0004222">
    <property type="term" value="F:metalloendopeptidase activity"/>
    <property type="evidence" value="ECO:0007669"/>
    <property type="project" value="UniProtKB-UniRule"/>
</dbReference>
<evidence type="ECO:0000256" key="8">
    <source>
        <dbReference type="ARBA" id="ARBA00022833"/>
    </source>
</evidence>
<evidence type="ECO:0000256" key="10">
    <source>
        <dbReference type="ARBA" id="ARBA00023049"/>
    </source>
</evidence>
<keyword evidence="11 12" id="KW-0472">Membrane</keyword>
<dbReference type="HAMAP" id="MF_00188">
    <property type="entry name" value="Pept_M48_protease_HtpX"/>
    <property type="match status" value="1"/>
</dbReference>
<feature type="transmembrane region" description="Helical" evidence="12">
    <location>
        <begin position="155"/>
        <end position="175"/>
    </location>
</feature>
<dbReference type="InterPro" id="IPR001915">
    <property type="entry name" value="Peptidase_M48"/>
</dbReference>
<organism evidence="14 15">
    <name type="scientific">Exiguobacterium chiriqhucha RW-2</name>
    <dbReference type="NCBI Taxonomy" id="1345023"/>
    <lineage>
        <taxon>Bacteria</taxon>
        <taxon>Bacillati</taxon>
        <taxon>Bacillota</taxon>
        <taxon>Bacilli</taxon>
        <taxon>Bacillales</taxon>
        <taxon>Bacillales Family XII. Incertae Sedis</taxon>
        <taxon>Exiguobacterium</taxon>
    </lineage>
</organism>
<dbReference type="PANTHER" id="PTHR43221:SF1">
    <property type="entry name" value="PROTEASE HTPX"/>
    <property type="match status" value="1"/>
</dbReference>
<dbReference type="Proteomes" id="UP000016464">
    <property type="component" value="Unassembled WGS sequence"/>
</dbReference>
<feature type="active site" evidence="12">
    <location>
        <position position="146"/>
    </location>
</feature>
<dbReference type="PATRIC" id="fig|1345023.5.peg.2824"/>
<dbReference type="STRING" id="1385984.GCA_000702565_02878"/>
<dbReference type="GO" id="GO:0006508">
    <property type="term" value="P:proteolysis"/>
    <property type="evidence" value="ECO:0007669"/>
    <property type="project" value="UniProtKB-KW"/>
</dbReference>
<dbReference type="Gene3D" id="3.30.2010.10">
    <property type="entry name" value="Metalloproteases ('zincins'), catalytic domain"/>
    <property type="match status" value="1"/>
</dbReference>
<sequence length="294" mass="32312">MILYEQIRKNKIKTVFIVAGFVLLVLGVGVVISYLNYGDPLPGLIFTPVFSLFYIGIVIMSSTNIVMKMNHAQEITSVDQHRFLWHTVENMAMVARVPMPRIFIINDASPNAFATGLKPEKAAVAVTTGLLDQLTREEIEGVIAHEVAHIKNYDVRLATVTLALVSVIAIMSDIGSRMLFFRSVGGRRDNNQNPIFMIVGLVLLILAPLIATLVNLAISRNREFLADASGAELTRNPDALASALEKIANIQTPVKEASRASASLYFSDPLKKKLSGLFSTHPNPAERIARLRSM</sequence>
<dbReference type="AlphaFoldDB" id="U1LEV1"/>
<evidence type="ECO:0000256" key="2">
    <source>
        <dbReference type="ARBA" id="ARBA00009779"/>
    </source>
</evidence>
<evidence type="ECO:0000259" key="13">
    <source>
        <dbReference type="Pfam" id="PF01435"/>
    </source>
</evidence>
<dbReference type="EC" id="3.4.24.-" evidence="12"/>
<dbReference type="GO" id="GO:0005886">
    <property type="term" value="C:plasma membrane"/>
    <property type="evidence" value="ECO:0007669"/>
    <property type="project" value="UniProtKB-SubCell"/>
</dbReference>
<dbReference type="CDD" id="cd07340">
    <property type="entry name" value="M48B_Htpx_like"/>
    <property type="match status" value="1"/>
</dbReference>
<comment type="subcellular location">
    <subcellularLocation>
        <location evidence="1 12">Cell membrane</location>
        <topology evidence="1 12">Multi-pass membrane protein</topology>
    </subcellularLocation>
</comment>
<evidence type="ECO:0000256" key="9">
    <source>
        <dbReference type="ARBA" id="ARBA00022989"/>
    </source>
</evidence>
<comment type="caution">
    <text evidence="14">The sequence shown here is derived from an EMBL/GenBank/DDBJ whole genome shotgun (WGS) entry which is preliminary data.</text>
</comment>
<keyword evidence="9 12" id="KW-1133">Transmembrane helix</keyword>
<evidence type="ECO:0000313" key="15">
    <source>
        <dbReference type="Proteomes" id="UP000016464"/>
    </source>
</evidence>
<proteinExistence type="inferred from homology"/>
<reference evidence="14 15" key="1">
    <citation type="journal article" date="2013" name="Genome Announc.">
        <title>Draft Genome Sequence of Exiguobacterium pavilionensis Strain RW-2, with Wide Thermal, Salinity, and pH Tolerance, Isolated from Modern Freshwater Microbialites.</title>
        <authorList>
            <person name="White R.A.III."/>
            <person name="Grassa C.J."/>
            <person name="Suttle C.A."/>
        </authorList>
    </citation>
    <scope>NUCLEOTIDE SEQUENCE [LARGE SCALE GENOMIC DNA]</scope>
    <source>
        <strain evidence="14 15">RW-2</strain>
    </source>
</reference>